<comment type="caution">
    <text evidence="2">The sequence shown here is derived from an EMBL/GenBank/DDBJ whole genome shotgun (WGS) entry which is preliminary data.</text>
</comment>
<organism evidence="2 3">
    <name type="scientific">Eiseniibacteriota bacterium</name>
    <dbReference type="NCBI Taxonomy" id="2212470"/>
    <lineage>
        <taxon>Bacteria</taxon>
        <taxon>Candidatus Eiseniibacteriota</taxon>
    </lineage>
</organism>
<keyword evidence="2" id="KW-0012">Acyltransferase</keyword>
<dbReference type="Proteomes" id="UP000807850">
    <property type="component" value="Unassembled WGS sequence"/>
</dbReference>
<feature type="non-terminal residue" evidence="2">
    <location>
        <position position="1"/>
    </location>
</feature>
<evidence type="ECO:0000313" key="3">
    <source>
        <dbReference type="Proteomes" id="UP000807850"/>
    </source>
</evidence>
<name>A0A9D6L5I7_UNCEI</name>
<reference evidence="2" key="1">
    <citation type="submission" date="2020-07" db="EMBL/GenBank/DDBJ databases">
        <title>Huge and variable diversity of episymbiotic CPR bacteria and DPANN archaea in groundwater ecosystems.</title>
        <authorList>
            <person name="He C.Y."/>
            <person name="Keren R."/>
            <person name="Whittaker M."/>
            <person name="Farag I.F."/>
            <person name="Doudna J."/>
            <person name="Cate J.H.D."/>
            <person name="Banfield J.F."/>
        </authorList>
    </citation>
    <scope>NUCLEOTIDE SEQUENCE</scope>
    <source>
        <strain evidence="2">NC_groundwater_928_Pr1_S-0.2um_72_17</strain>
    </source>
</reference>
<proteinExistence type="predicted"/>
<dbReference type="InterPro" id="IPR002123">
    <property type="entry name" value="Plipid/glycerol_acylTrfase"/>
</dbReference>
<dbReference type="EMBL" id="JACQAY010000096">
    <property type="protein sequence ID" value="MBI3539278.1"/>
    <property type="molecule type" value="Genomic_DNA"/>
</dbReference>
<keyword evidence="2" id="KW-0808">Transferase</keyword>
<dbReference type="GO" id="GO:0016746">
    <property type="term" value="F:acyltransferase activity"/>
    <property type="evidence" value="ECO:0007669"/>
    <property type="project" value="UniProtKB-KW"/>
</dbReference>
<accession>A0A9D6L5I7</accession>
<dbReference type="AlphaFoldDB" id="A0A9D6L5I7"/>
<evidence type="ECO:0000259" key="1">
    <source>
        <dbReference type="Pfam" id="PF01553"/>
    </source>
</evidence>
<gene>
    <name evidence="2" type="ORF">HY076_03285</name>
</gene>
<dbReference type="Pfam" id="PF01553">
    <property type="entry name" value="Acyltransferase"/>
    <property type="match status" value="1"/>
</dbReference>
<evidence type="ECO:0000313" key="2">
    <source>
        <dbReference type="EMBL" id="MBI3539278.1"/>
    </source>
</evidence>
<protein>
    <submittedName>
        <fullName evidence="2">1-acyl-sn-glycerol-3-phosphate acyltransferase</fullName>
    </submittedName>
</protein>
<feature type="domain" description="Phospholipid/glycerol acyltransferase" evidence="1">
    <location>
        <begin position="27"/>
        <end position="85"/>
    </location>
</feature>
<sequence>AKYGRGIPGISGLLRLARFPELRQGGRASRTELDGLVEAARQVARGEQTLLMYPEGHRSRDGRILPFKSSGLRLAFQNAPQVPVYLVIVDGLWQLRTFAETARSLAGTTARVRIVGPYTIPPDSGEWDGFVEELERNMILALEQLRSPGPAPGEAARSRAAG</sequence>
<dbReference type="SUPFAM" id="SSF69593">
    <property type="entry name" value="Glycerol-3-phosphate (1)-acyltransferase"/>
    <property type="match status" value="1"/>
</dbReference>